<feature type="binding site" evidence="9">
    <location>
        <position position="61"/>
    </location>
    <ligand>
        <name>Zn(2+)</name>
        <dbReference type="ChEBI" id="CHEBI:29105"/>
    </ligand>
</feature>
<dbReference type="EMBL" id="OE183790">
    <property type="protein sequence ID" value="CAD7576018.1"/>
    <property type="molecule type" value="Genomic_DNA"/>
</dbReference>
<evidence type="ECO:0000256" key="3">
    <source>
        <dbReference type="ARBA" id="ARBA00022737"/>
    </source>
</evidence>
<dbReference type="Gene3D" id="3.40.1800.20">
    <property type="match status" value="1"/>
</dbReference>
<evidence type="ECO:0000256" key="6">
    <source>
        <dbReference type="ARBA" id="ARBA00023125"/>
    </source>
</evidence>
<keyword evidence="6" id="KW-0238">DNA-binding</keyword>
<evidence type="ECO:0000256" key="10">
    <source>
        <dbReference type="SAM" id="MobiDB-lite"/>
    </source>
</evidence>
<dbReference type="GO" id="GO:0010468">
    <property type="term" value="P:regulation of gene expression"/>
    <property type="evidence" value="ECO:0007669"/>
    <property type="project" value="TreeGrafter"/>
</dbReference>
<keyword evidence="5 9" id="KW-0862">Zinc</keyword>
<evidence type="ECO:0000256" key="9">
    <source>
        <dbReference type="PROSITE-ProRule" id="PRU01263"/>
    </source>
</evidence>
<keyword evidence="2 9" id="KW-0479">Metal-binding</keyword>
<dbReference type="PANTHER" id="PTHR16515">
    <property type="entry name" value="PR DOMAIN ZINC FINGER PROTEIN"/>
    <property type="match status" value="1"/>
</dbReference>
<dbReference type="SUPFAM" id="SSF57667">
    <property type="entry name" value="beta-beta-alpha zinc fingers"/>
    <property type="match status" value="2"/>
</dbReference>
<evidence type="ECO:0000259" key="12">
    <source>
        <dbReference type="PROSITE" id="PS51915"/>
    </source>
</evidence>
<evidence type="ECO:0000256" key="2">
    <source>
        <dbReference type="ARBA" id="ARBA00022723"/>
    </source>
</evidence>
<evidence type="ECO:0000256" key="1">
    <source>
        <dbReference type="ARBA" id="ARBA00004123"/>
    </source>
</evidence>
<feature type="domain" description="C2H2-type" evidence="11">
    <location>
        <begin position="432"/>
        <end position="455"/>
    </location>
</feature>
<dbReference type="InterPro" id="IPR036236">
    <property type="entry name" value="Znf_C2H2_sf"/>
</dbReference>
<dbReference type="GO" id="GO:0008270">
    <property type="term" value="F:zinc ion binding"/>
    <property type="evidence" value="ECO:0007669"/>
    <property type="project" value="UniProtKB-UniRule"/>
</dbReference>
<dbReference type="InterPro" id="IPR013087">
    <property type="entry name" value="Znf_C2H2_type"/>
</dbReference>
<dbReference type="PROSITE" id="PS51915">
    <property type="entry name" value="ZAD"/>
    <property type="match status" value="1"/>
</dbReference>
<dbReference type="SMART" id="SM00355">
    <property type="entry name" value="ZnF_C2H2"/>
    <property type="match status" value="5"/>
</dbReference>
<dbReference type="Pfam" id="PF00096">
    <property type="entry name" value="zf-C2H2"/>
    <property type="match status" value="1"/>
</dbReference>
<feature type="binding site" evidence="9">
    <location>
        <position position="15"/>
    </location>
    <ligand>
        <name>Zn(2+)</name>
        <dbReference type="ChEBI" id="CHEBI:29105"/>
    </ligand>
</feature>
<reference evidence="13" key="1">
    <citation type="submission" date="2020-11" db="EMBL/GenBank/DDBJ databases">
        <authorList>
            <person name="Tran Van P."/>
        </authorList>
    </citation>
    <scope>NUCLEOTIDE SEQUENCE</scope>
</reference>
<keyword evidence="3" id="KW-0677">Repeat</keyword>
<feature type="domain" description="ZAD" evidence="12">
    <location>
        <begin position="10"/>
        <end position="85"/>
    </location>
</feature>
<dbReference type="InterPro" id="IPR012934">
    <property type="entry name" value="Znf_AD"/>
</dbReference>
<feature type="region of interest" description="Disordered" evidence="10">
    <location>
        <begin position="298"/>
        <end position="385"/>
    </location>
</feature>
<accession>A0A7R9JCL8</accession>
<dbReference type="PANTHER" id="PTHR16515:SF49">
    <property type="entry name" value="GASTRULA ZINC FINGER PROTEIN XLCGF49.1-LIKE-RELATED"/>
    <property type="match status" value="1"/>
</dbReference>
<dbReference type="AlphaFoldDB" id="A0A7R9JCL8"/>
<dbReference type="SMART" id="SM00868">
    <property type="entry name" value="zf-AD"/>
    <property type="match status" value="1"/>
</dbReference>
<feature type="domain" description="C2H2-type" evidence="11">
    <location>
        <begin position="193"/>
        <end position="220"/>
    </location>
</feature>
<keyword evidence="4 8" id="KW-0863">Zinc-finger</keyword>
<feature type="region of interest" description="Disordered" evidence="10">
    <location>
        <begin position="118"/>
        <end position="165"/>
    </location>
</feature>
<feature type="domain" description="C2H2-type" evidence="11">
    <location>
        <begin position="392"/>
        <end position="419"/>
    </location>
</feature>
<organism evidence="13">
    <name type="scientific">Timema californicum</name>
    <name type="common">California timema</name>
    <name type="synonym">Walking stick</name>
    <dbReference type="NCBI Taxonomy" id="61474"/>
    <lineage>
        <taxon>Eukaryota</taxon>
        <taxon>Metazoa</taxon>
        <taxon>Ecdysozoa</taxon>
        <taxon>Arthropoda</taxon>
        <taxon>Hexapoda</taxon>
        <taxon>Insecta</taxon>
        <taxon>Pterygota</taxon>
        <taxon>Neoptera</taxon>
        <taxon>Polyneoptera</taxon>
        <taxon>Phasmatodea</taxon>
        <taxon>Timematodea</taxon>
        <taxon>Timematoidea</taxon>
        <taxon>Timematidae</taxon>
        <taxon>Timema</taxon>
    </lineage>
</organism>
<evidence type="ECO:0000256" key="4">
    <source>
        <dbReference type="ARBA" id="ARBA00022771"/>
    </source>
</evidence>
<dbReference type="Gene3D" id="3.30.160.60">
    <property type="entry name" value="Classic Zinc Finger"/>
    <property type="match status" value="2"/>
</dbReference>
<evidence type="ECO:0000256" key="5">
    <source>
        <dbReference type="ARBA" id="ARBA00022833"/>
    </source>
</evidence>
<keyword evidence="7" id="KW-0539">Nucleus</keyword>
<feature type="domain" description="C2H2-type" evidence="11">
    <location>
        <begin position="233"/>
        <end position="261"/>
    </location>
</feature>
<feature type="compositionally biased region" description="Basic and acidic residues" evidence="10">
    <location>
        <begin position="301"/>
        <end position="326"/>
    </location>
</feature>
<proteinExistence type="predicted"/>
<feature type="compositionally biased region" description="Basic residues" evidence="10">
    <location>
        <begin position="370"/>
        <end position="380"/>
    </location>
</feature>
<gene>
    <name evidence="13" type="ORF">TCMB3V08_LOCUS8594</name>
</gene>
<protein>
    <submittedName>
        <fullName evidence="13">(California timema) hypothetical protein</fullName>
    </submittedName>
</protein>
<dbReference type="GO" id="GO:0005634">
    <property type="term" value="C:nucleus"/>
    <property type="evidence" value="ECO:0007669"/>
    <property type="project" value="UniProtKB-SubCell"/>
</dbReference>
<comment type="subcellular location">
    <subcellularLocation>
        <location evidence="1">Nucleus</location>
    </subcellularLocation>
</comment>
<dbReference type="InterPro" id="IPR050331">
    <property type="entry name" value="Zinc_finger"/>
</dbReference>
<dbReference type="GO" id="GO:0003677">
    <property type="term" value="F:DNA binding"/>
    <property type="evidence" value="ECO:0007669"/>
    <property type="project" value="UniProtKB-KW"/>
</dbReference>
<feature type="domain" description="C2H2-type" evidence="11">
    <location>
        <begin position="262"/>
        <end position="290"/>
    </location>
</feature>
<feature type="binding site" evidence="9">
    <location>
        <position position="12"/>
    </location>
    <ligand>
        <name>Zn(2+)</name>
        <dbReference type="ChEBI" id="CHEBI:29105"/>
    </ligand>
</feature>
<evidence type="ECO:0000313" key="13">
    <source>
        <dbReference type="EMBL" id="CAD7576018.1"/>
    </source>
</evidence>
<dbReference type="PROSITE" id="PS50157">
    <property type="entry name" value="ZINC_FINGER_C2H2_2"/>
    <property type="match status" value="5"/>
</dbReference>
<dbReference type="Pfam" id="PF07776">
    <property type="entry name" value="zf-AD"/>
    <property type="match status" value="1"/>
</dbReference>
<dbReference type="SUPFAM" id="SSF57716">
    <property type="entry name" value="Glucocorticoid receptor-like (DNA-binding domain)"/>
    <property type="match status" value="1"/>
</dbReference>
<name>A0A7R9JCL8_TIMCA</name>
<feature type="binding site" evidence="9">
    <location>
        <position position="58"/>
    </location>
    <ligand>
        <name>Zn(2+)</name>
        <dbReference type="ChEBI" id="CHEBI:29105"/>
    </ligand>
</feature>
<sequence length="512" mass="57370">MSFDTESYMQLCRLCASYQAIKMEIYGKEGTGRNLVEKIEICLPFKVCQDDHLPKSLCYRCMYLLENFYDFRKNCVNSVSLLESCLTDPDGLEVNPELRLEYERLQSQLREVKCRNKKGEVGETDNSMPRLEPQVPVPNVVGRNGRRPSGEPAKQQAHPSVPVMDDSGDYHEEGRSWDVPTLKRRAKKPTSLLSCPYCTKAFYSQGRLSLHIKCHNGEEVPGAGANTAGKRPFSCDLCHRSYTLSKHLWGHMNSAHKGDPAVTCPVCGRVCSTCANLEEHKRSKHGLEDGEVVESTYTDNAEAKEPLERAFKSESELRVKRQERAGGGKTQGGEVSLLKQTLLKSRKRAANRDGEEIDVEAVPPDSNPGNRRKSSKPRKIARCESGEEEEEYTCEVCFDTFPSSEHLVEHGAVHCGYEEEASETSGDRDKPFTCLLCDKSFSVRQALSRHFHACHGIDPSDVDVFGSTSDPLHKQMFVPSAEDMMENGDRDSGRGGRGELWPGRLRKTVLLL</sequence>
<evidence type="ECO:0000259" key="11">
    <source>
        <dbReference type="PROSITE" id="PS50157"/>
    </source>
</evidence>
<evidence type="ECO:0000256" key="8">
    <source>
        <dbReference type="PROSITE-ProRule" id="PRU00042"/>
    </source>
</evidence>
<evidence type="ECO:0000256" key="7">
    <source>
        <dbReference type="ARBA" id="ARBA00023242"/>
    </source>
</evidence>
<dbReference type="PROSITE" id="PS00028">
    <property type="entry name" value="ZINC_FINGER_C2H2_1"/>
    <property type="match status" value="5"/>
</dbReference>